<name>A0ABQ3S9D6_9ACTN</name>
<evidence type="ECO:0000256" key="2">
    <source>
        <dbReference type="SAM" id="Phobius"/>
    </source>
</evidence>
<gene>
    <name evidence="4" type="ORF">Saso_63870</name>
</gene>
<dbReference type="Gene3D" id="2.30.42.10">
    <property type="match status" value="1"/>
</dbReference>
<dbReference type="InterPro" id="IPR036034">
    <property type="entry name" value="PDZ_sf"/>
</dbReference>
<dbReference type="GeneID" id="91474167"/>
<feature type="compositionally biased region" description="Low complexity" evidence="1">
    <location>
        <begin position="98"/>
        <end position="107"/>
    </location>
</feature>
<feature type="region of interest" description="Disordered" evidence="1">
    <location>
        <begin position="80"/>
        <end position="125"/>
    </location>
</feature>
<evidence type="ECO:0000313" key="5">
    <source>
        <dbReference type="Proteomes" id="UP000649259"/>
    </source>
</evidence>
<dbReference type="InterPro" id="IPR041489">
    <property type="entry name" value="PDZ_6"/>
</dbReference>
<feature type="region of interest" description="Disordered" evidence="1">
    <location>
        <begin position="1"/>
        <end position="36"/>
    </location>
</feature>
<feature type="transmembrane region" description="Helical" evidence="2">
    <location>
        <begin position="40"/>
        <end position="63"/>
    </location>
</feature>
<evidence type="ECO:0000259" key="3">
    <source>
        <dbReference type="SMART" id="SM00228"/>
    </source>
</evidence>
<keyword evidence="5" id="KW-1185">Reference proteome</keyword>
<accession>A0ABQ3S9D6</accession>
<dbReference type="RefSeq" id="WP_189923044.1">
    <property type="nucleotide sequence ID" value="NZ_BMSI01000007.1"/>
</dbReference>
<dbReference type="InterPro" id="IPR001478">
    <property type="entry name" value="PDZ"/>
</dbReference>
<comment type="caution">
    <text evidence="4">The sequence shown here is derived from an EMBL/GenBank/DDBJ whole genome shotgun (WGS) entry which is preliminary data.</text>
</comment>
<evidence type="ECO:0000256" key="1">
    <source>
        <dbReference type="SAM" id="MobiDB-lite"/>
    </source>
</evidence>
<sequence length="206" mass="20606">MEQTALRPKPLPGSEPGGGRPDTGARGRPPRTARRRGKRLATLLLGVSAGTVLVLSGVGLATVGTTVLGLSAPAGFQRQAVPGASGTGPAPGRPVPAAPSGASRPPGWSEASAATPRPPGAPLGLEAVDAEGPGARIVAVHVPGPGYRAGLVRGDVLLTFGGHRIRSATDLARAVDEARPGRAIELTVRHRDGREAALTALPGVVT</sequence>
<keyword evidence="2" id="KW-0812">Transmembrane</keyword>
<dbReference type="Pfam" id="PF17820">
    <property type="entry name" value="PDZ_6"/>
    <property type="match status" value="1"/>
</dbReference>
<dbReference type="SUPFAM" id="SSF50156">
    <property type="entry name" value="PDZ domain-like"/>
    <property type="match status" value="1"/>
</dbReference>
<feature type="domain" description="PDZ" evidence="3">
    <location>
        <begin position="121"/>
        <end position="192"/>
    </location>
</feature>
<organism evidence="4 5">
    <name type="scientific">Streptomyces asoensis</name>
    <dbReference type="NCBI Taxonomy" id="249586"/>
    <lineage>
        <taxon>Bacteria</taxon>
        <taxon>Bacillati</taxon>
        <taxon>Actinomycetota</taxon>
        <taxon>Actinomycetes</taxon>
        <taxon>Kitasatosporales</taxon>
        <taxon>Streptomycetaceae</taxon>
        <taxon>Streptomyces</taxon>
    </lineage>
</organism>
<reference evidence="5" key="1">
    <citation type="submission" date="2023-07" db="EMBL/GenBank/DDBJ databases">
        <title>Whole genome shotgun sequence of Streptomyces cacaoi subsp. asoensis NBRC 13813.</title>
        <authorList>
            <person name="Komaki H."/>
            <person name="Tamura T."/>
        </authorList>
    </citation>
    <scope>NUCLEOTIDE SEQUENCE [LARGE SCALE GENOMIC DNA]</scope>
    <source>
        <strain evidence="5">NBRC 13813</strain>
    </source>
</reference>
<keyword evidence="2" id="KW-1133">Transmembrane helix</keyword>
<protein>
    <submittedName>
        <fullName evidence="4">PDZ domain-containing protein</fullName>
    </submittedName>
</protein>
<keyword evidence="2" id="KW-0472">Membrane</keyword>
<proteinExistence type="predicted"/>
<evidence type="ECO:0000313" key="4">
    <source>
        <dbReference type="EMBL" id="GHI64737.1"/>
    </source>
</evidence>
<dbReference type="SMART" id="SM00228">
    <property type="entry name" value="PDZ"/>
    <property type="match status" value="1"/>
</dbReference>
<dbReference type="Proteomes" id="UP000649259">
    <property type="component" value="Unassembled WGS sequence"/>
</dbReference>
<dbReference type="EMBL" id="BNEB01000005">
    <property type="protein sequence ID" value="GHI64737.1"/>
    <property type="molecule type" value="Genomic_DNA"/>
</dbReference>